<dbReference type="Proteomes" id="UP001633002">
    <property type="component" value="Unassembled WGS sequence"/>
</dbReference>
<keyword evidence="3" id="KW-1185">Reference proteome</keyword>
<dbReference type="AlphaFoldDB" id="A0ABD3IEX5"/>
<gene>
    <name evidence="2" type="ORF">R1sor_018947</name>
</gene>
<sequence length="266" mass="29362">MSSVNPVDLSDFYVPSTQFSTDLGSQVAESPIELVDATGSTSLGQTTDQGEVSRTGGRSKVTQLVPKKVWDLVYQDFLLAYPDATFAEESLKVRLREELTNEGNGKAELQSEEVLRQLKMTDGHARRNVLSERSAILSGTSNMSLPAERTISSFEASTKKRKSLTNVEKHTTASVTSKIGEESNSVSEKNPMEKLKVPESKARLLGKQSDAISRMSVDFASIAKDKTEYMAAKLFRVKLANLEKLKSIGVLNDEQFRVEAKKLYET</sequence>
<evidence type="ECO:0000313" key="3">
    <source>
        <dbReference type="Proteomes" id="UP001633002"/>
    </source>
</evidence>
<feature type="compositionally biased region" description="Polar residues" evidence="1">
    <location>
        <begin position="38"/>
        <end position="52"/>
    </location>
</feature>
<organism evidence="2 3">
    <name type="scientific">Riccia sorocarpa</name>
    <dbReference type="NCBI Taxonomy" id="122646"/>
    <lineage>
        <taxon>Eukaryota</taxon>
        <taxon>Viridiplantae</taxon>
        <taxon>Streptophyta</taxon>
        <taxon>Embryophyta</taxon>
        <taxon>Marchantiophyta</taxon>
        <taxon>Marchantiopsida</taxon>
        <taxon>Marchantiidae</taxon>
        <taxon>Marchantiales</taxon>
        <taxon>Ricciaceae</taxon>
        <taxon>Riccia</taxon>
    </lineage>
</organism>
<feature type="region of interest" description="Disordered" evidence="1">
    <location>
        <begin position="37"/>
        <end position="58"/>
    </location>
</feature>
<feature type="region of interest" description="Disordered" evidence="1">
    <location>
        <begin position="155"/>
        <end position="192"/>
    </location>
</feature>
<proteinExistence type="predicted"/>
<reference evidence="2 3" key="1">
    <citation type="submission" date="2024-09" db="EMBL/GenBank/DDBJ databases">
        <title>Chromosome-scale assembly of Riccia sorocarpa.</title>
        <authorList>
            <person name="Paukszto L."/>
        </authorList>
    </citation>
    <scope>NUCLEOTIDE SEQUENCE [LARGE SCALE GENOMIC DNA]</scope>
    <source>
        <strain evidence="2">LP-2024</strain>
        <tissue evidence="2">Aerial parts of the thallus</tissue>
    </source>
</reference>
<comment type="caution">
    <text evidence="2">The sequence shown here is derived from an EMBL/GenBank/DDBJ whole genome shotgun (WGS) entry which is preliminary data.</text>
</comment>
<dbReference type="EMBL" id="JBJQOH010000001">
    <property type="protein sequence ID" value="KAL3700925.1"/>
    <property type="molecule type" value="Genomic_DNA"/>
</dbReference>
<name>A0ABD3IEX5_9MARC</name>
<feature type="compositionally biased region" description="Polar residues" evidence="1">
    <location>
        <begin position="172"/>
        <end position="188"/>
    </location>
</feature>
<protein>
    <submittedName>
        <fullName evidence="2">Uncharacterized protein</fullName>
    </submittedName>
</protein>
<evidence type="ECO:0000313" key="2">
    <source>
        <dbReference type="EMBL" id="KAL3700925.1"/>
    </source>
</evidence>
<evidence type="ECO:0000256" key="1">
    <source>
        <dbReference type="SAM" id="MobiDB-lite"/>
    </source>
</evidence>
<accession>A0ABD3IEX5</accession>